<evidence type="ECO:0000256" key="2">
    <source>
        <dbReference type="ARBA" id="ARBA00006434"/>
    </source>
</evidence>
<evidence type="ECO:0000256" key="7">
    <source>
        <dbReference type="ARBA" id="ARBA00022989"/>
    </source>
</evidence>
<dbReference type="InterPro" id="IPR001734">
    <property type="entry name" value="Na/solute_symporter"/>
</dbReference>
<dbReference type="CDD" id="cd10322">
    <property type="entry name" value="SLC5sbd"/>
    <property type="match status" value="1"/>
</dbReference>
<dbReference type="PANTHER" id="PTHR48086:SF3">
    <property type="entry name" value="SODIUM_PROLINE SYMPORTER"/>
    <property type="match status" value="1"/>
</dbReference>
<keyword evidence="7 14" id="KW-1133">Transmembrane helix</keyword>
<evidence type="ECO:0000256" key="8">
    <source>
        <dbReference type="ARBA" id="ARBA00023053"/>
    </source>
</evidence>
<keyword evidence="11" id="KW-0739">Sodium transport</keyword>
<evidence type="ECO:0000256" key="1">
    <source>
        <dbReference type="ARBA" id="ARBA00004651"/>
    </source>
</evidence>
<comment type="similarity">
    <text evidence="2 13">Belongs to the sodium:solute symporter (SSF) (TC 2.A.21) family.</text>
</comment>
<name>A0A2T3FR10_9CLOT</name>
<comment type="caution">
    <text evidence="15">The sequence shown here is derived from an EMBL/GenBank/DDBJ whole genome shotgun (WGS) entry which is preliminary data.</text>
</comment>
<dbReference type="Gene3D" id="1.20.1730.10">
    <property type="entry name" value="Sodium/glucose cotransporter"/>
    <property type="match status" value="1"/>
</dbReference>
<keyword evidence="6" id="KW-0769">Symport</keyword>
<feature type="transmembrane region" description="Helical" evidence="14">
    <location>
        <begin position="232"/>
        <end position="250"/>
    </location>
</feature>
<evidence type="ECO:0000256" key="11">
    <source>
        <dbReference type="ARBA" id="ARBA00023201"/>
    </source>
</evidence>
<accession>A0A2T3FR10</accession>
<feature type="transmembrane region" description="Helical" evidence="14">
    <location>
        <begin position="424"/>
        <end position="440"/>
    </location>
</feature>
<keyword evidence="3" id="KW-0813">Transport</keyword>
<dbReference type="Pfam" id="PF00474">
    <property type="entry name" value="SSF"/>
    <property type="match status" value="1"/>
</dbReference>
<dbReference type="PANTHER" id="PTHR48086">
    <property type="entry name" value="SODIUM/PROLINE SYMPORTER-RELATED"/>
    <property type="match status" value="1"/>
</dbReference>
<feature type="transmembrane region" description="Helical" evidence="14">
    <location>
        <begin position="324"/>
        <end position="345"/>
    </location>
</feature>
<feature type="transmembrane region" description="Helical" evidence="14">
    <location>
        <begin position="117"/>
        <end position="136"/>
    </location>
</feature>
<dbReference type="PROSITE" id="PS50283">
    <property type="entry name" value="NA_SOLUT_SYMP_3"/>
    <property type="match status" value="1"/>
</dbReference>
<keyword evidence="10 14" id="KW-0472">Membrane</keyword>
<evidence type="ECO:0000256" key="12">
    <source>
        <dbReference type="ARBA" id="ARBA00033708"/>
    </source>
</evidence>
<gene>
    <name evidence="15" type="ORF">C7U56_07455</name>
</gene>
<evidence type="ECO:0000256" key="3">
    <source>
        <dbReference type="ARBA" id="ARBA00022448"/>
    </source>
</evidence>
<dbReference type="EMBL" id="PYLO01000002">
    <property type="protein sequence ID" value="PST37700.1"/>
    <property type="molecule type" value="Genomic_DNA"/>
</dbReference>
<comment type="catalytic activity">
    <reaction evidence="12">
        <text>L-proline(in) + Na(+)(in) = L-proline(out) + Na(+)(out)</text>
        <dbReference type="Rhea" id="RHEA:28967"/>
        <dbReference type="ChEBI" id="CHEBI:29101"/>
        <dbReference type="ChEBI" id="CHEBI:60039"/>
    </reaction>
</comment>
<feature type="transmembrane region" description="Helical" evidence="14">
    <location>
        <begin position="366"/>
        <end position="386"/>
    </location>
</feature>
<evidence type="ECO:0000256" key="5">
    <source>
        <dbReference type="ARBA" id="ARBA00022692"/>
    </source>
</evidence>
<evidence type="ECO:0000256" key="13">
    <source>
        <dbReference type="RuleBase" id="RU362091"/>
    </source>
</evidence>
<keyword evidence="5 14" id="KW-0812">Transmembrane</keyword>
<dbReference type="GO" id="GO:0015293">
    <property type="term" value="F:symporter activity"/>
    <property type="evidence" value="ECO:0007669"/>
    <property type="project" value="UniProtKB-KW"/>
</dbReference>
<proteinExistence type="inferred from homology"/>
<feature type="transmembrane region" description="Helical" evidence="14">
    <location>
        <begin position="183"/>
        <end position="201"/>
    </location>
</feature>
<dbReference type="GO" id="GO:0005886">
    <property type="term" value="C:plasma membrane"/>
    <property type="evidence" value="ECO:0007669"/>
    <property type="project" value="UniProtKB-SubCell"/>
</dbReference>
<reference evidence="15 16" key="1">
    <citation type="submission" date="2018-03" db="EMBL/GenBank/DDBJ databases">
        <title>Lachnoclostridium SNUG30386 gen.nov., sp.nov., isolated from human faeces.</title>
        <authorList>
            <person name="Seo B."/>
            <person name="Jeon K."/>
            <person name="Ko G."/>
        </authorList>
    </citation>
    <scope>NUCLEOTIDE SEQUENCE [LARGE SCALE GENOMIC DNA]</scope>
    <source>
        <strain evidence="15 16">SNUG30386</strain>
    </source>
</reference>
<keyword evidence="16" id="KW-1185">Reference proteome</keyword>
<organism evidence="15 16">
    <name type="scientific">Clostridium fessum</name>
    <dbReference type="NCBI Taxonomy" id="2126740"/>
    <lineage>
        <taxon>Bacteria</taxon>
        <taxon>Bacillati</taxon>
        <taxon>Bacillota</taxon>
        <taxon>Clostridia</taxon>
        <taxon>Eubacteriales</taxon>
        <taxon>Clostridiaceae</taxon>
        <taxon>Clostridium</taxon>
    </lineage>
</organism>
<evidence type="ECO:0000313" key="15">
    <source>
        <dbReference type="EMBL" id="PST37700.1"/>
    </source>
</evidence>
<feature type="transmembrane region" description="Helical" evidence="14">
    <location>
        <begin position="446"/>
        <end position="466"/>
    </location>
</feature>
<feature type="transmembrane region" description="Helical" evidence="14">
    <location>
        <begin position="156"/>
        <end position="176"/>
    </location>
</feature>
<keyword evidence="9" id="KW-0406">Ion transport</keyword>
<feature type="transmembrane region" description="Helical" evidence="14">
    <location>
        <begin position="72"/>
        <end position="93"/>
    </location>
</feature>
<sequence length="475" mass="52645">MSRTFDYLVCFSVYSLIILIIGKSSFGESDSIGKFFIGERKCGFWRLFSTFVGTWVSAATILGYTGNVFENGTSVIAVTVIPWFIGAGLLYLISGRIYDCDMLTIPQFIGERYHSRFLRTCCALLLSGGYVFYLVIQIKGFGIAAATLLNIDYKVAIFLVYLFILYSTFGGFNSVTKTDGGNLIMLTISIVVVYFVVVGGIEGSGFLTNAEVFSRNAAGSGTDSFGNLMKDYSLTMYLTMFFGWGMGLAANPQYLIRIVAAKSRETARKVLICSLVFLTFFYFCLTQIGLGLRILFPYLSYYFGSDDIFVYAINYLLRSRFSGFFLISVIGACMSTANSQLLLIGSMMSYDVAAQYGKWKKTEDRILGLTQLFIFLGGTLALLLSLNPPSNSLFFGADIWGLFSAILTPLLYGTLYYKRATRTGAWAAFVTGVTGTVLLQPRELPVYWGFPVTLCSTLVFVLVPVLESIWKKRAC</sequence>
<evidence type="ECO:0000256" key="4">
    <source>
        <dbReference type="ARBA" id="ARBA00022475"/>
    </source>
</evidence>
<feature type="transmembrane region" description="Helical" evidence="14">
    <location>
        <begin position="392"/>
        <end position="412"/>
    </location>
</feature>
<dbReference type="AlphaFoldDB" id="A0A2T3FR10"/>
<protein>
    <submittedName>
        <fullName evidence="15">Transporter</fullName>
    </submittedName>
</protein>
<feature type="transmembrane region" description="Helical" evidence="14">
    <location>
        <begin position="43"/>
        <end position="66"/>
    </location>
</feature>
<keyword evidence="4" id="KW-1003">Cell membrane</keyword>
<comment type="subcellular location">
    <subcellularLocation>
        <location evidence="1">Cell membrane</location>
        <topology evidence="1">Multi-pass membrane protein</topology>
    </subcellularLocation>
</comment>
<dbReference type="InterPro" id="IPR038377">
    <property type="entry name" value="Na/Glc_symporter_sf"/>
</dbReference>
<dbReference type="RefSeq" id="WP_107000773.1">
    <property type="nucleotide sequence ID" value="NZ_DBFCBK010000001.1"/>
</dbReference>
<dbReference type="Proteomes" id="UP000241048">
    <property type="component" value="Unassembled WGS sequence"/>
</dbReference>
<dbReference type="GO" id="GO:0006814">
    <property type="term" value="P:sodium ion transport"/>
    <property type="evidence" value="ECO:0007669"/>
    <property type="project" value="UniProtKB-KW"/>
</dbReference>
<evidence type="ECO:0000313" key="16">
    <source>
        <dbReference type="Proteomes" id="UP000241048"/>
    </source>
</evidence>
<feature type="transmembrane region" description="Helical" evidence="14">
    <location>
        <begin position="6"/>
        <end position="22"/>
    </location>
</feature>
<evidence type="ECO:0000256" key="6">
    <source>
        <dbReference type="ARBA" id="ARBA00022847"/>
    </source>
</evidence>
<feature type="transmembrane region" description="Helical" evidence="14">
    <location>
        <begin position="270"/>
        <end position="296"/>
    </location>
</feature>
<evidence type="ECO:0000256" key="14">
    <source>
        <dbReference type="SAM" id="Phobius"/>
    </source>
</evidence>
<dbReference type="InterPro" id="IPR050277">
    <property type="entry name" value="Sodium:Solute_Symporter"/>
</dbReference>
<evidence type="ECO:0000256" key="9">
    <source>
        <dbReference type="ARBA" id="ARBA00023065"/>
    </source>
</evidence>
<evidence type="ECO:0000256" key="10">
    <source>
        <dbReference type="ARBA" id="ARBA00023136"/>
    </source>
</evidence>
<keyword evidence="8" id="KW-0915">Sodium</keyword>